<evidence type="ECO:0000256" key="3">
    <source>
        <dbReference type="ARBA" id="ARBA00022694"/>
    </source>
</evidence>
<dbReference type="Pfam" id="PF01171">
    <property type="entry name" value="ATP_bind_3"/>
    <property type="match status" value="1"/>
</dbReference>
<dbReference type="SUPFAM" id="SSF52402">
    <property type="entry name" value="Adenine nucleotide alpha hydrolases-like"/>
    <property type="match status" value="1"/>
</dbReference>
<keyword evidence="10" id="KW-1185">Reference proteome</keyword>
<keyword evidence="4" id="KW-0547">Nucleotide-binding</keyword>
<dbReference type="InterPro" id="IPR012094">
    <property type="entry name" value="tRNA_Ile_lys_synt"/>
</dbReference>
<dbReference type="NCBIfam" id="TIGR02432">
    <property type="entry name" value="lysidine_TilS_N"/>
    <property type="match status" value="1"/>
</dbReference>
<evidence type="ECO:0000256" key="6">
    <source>
        <dbReference type="ARBA" id="ARBA00048539"/>
    </source>
</evidence>
<dbReference type="PaxDb" id="3880-AES76813"/>
<evidence type="ECO:0000256" key="2">
    <source>
        <dbReference type="ARBA" id="ARBA00022598"/>
    </source>
</evidence>
<dbReference type="eggNOG" id="ENOG502QQNE">
    <property type="taxonomic scope" value="Eukaryota"/>
</dbReference>
<proteinExistence type="inferred from homology"/>
<evidence type="ECO:0000256" key="5">
    <source>
        <dbReference type="ARBA" id="ARBA00022840"/>
    </source>
</evidence>
<evidence type="ECO:0000313" key="8">
    <source>
        <dbReference type="EMBL" id="AES76813.2"/>
    </source>
</evidence>
<sequence length="737" mass="81773">MARGLILLSSPTSLSANTLLSSFSKNPSTSFKLSPFSHLLHLQKPSSVSSPCCFTVCSSSSPSSQQCSIDMAKYRQVFSRRMDMAGIKPHHRIALGVSGGPDSIALCVLTAGWKTAGANSVGTDSSGFIDGLLAIIVDHGLRAESKDEANIVRNRVSQMGIRCEIANCDWPSGKPKQGHLQKAARDMRYQVFHDVCAKHQIGVLFIAHHADDQAELFILRLSRNSGVLGLAGTPFTSQIFPMHTHSYCEVPANGGVLLVRPLLEFSKEDMYKICRGGTEEWVEDPTNQNQLFTRNRIRRELNHLSSSAFKSELQRVISACRKTRAYVDHVCHSLIHQAVVIKDLGYAVIDLQILCPSKIEDIYLLKFLSLVLQFVSQRQRQIRGSALKLLMDYLRTIQCKNCITAAGCYLCPDPGSKGSRVLVCCSVDIALPLKMEFSETCSFRQHEYHVANELEKIIEDEKSNSNHLVLDASDVHFLDANPESVLDEAKRLNIISEPTFNSILVLQKQETNRFRSKVGAISDLASKHEVENATSSGNSLQPGQCCYFMDRFMLTWKLNDKMDRDVLSDLVDYGMDLSGEARNFCCTSCVVGRDQVLEVRHMIESDWLYLAELSRYSPLENSANGNTKMMEKTASYLHYASVSAKKALVLLKSIPVAARRSLPVLINQQGKLICIPSVNFKHCPCLMVHVEYKPKIPLGGGHSSSRIPDGSGCSNCGKPLQPTMKLSTQFIDRSFLV</sequence>
<dbReference type="InterPro" id="IPR011063">
    <property type="entry name" value="TilS/TtcA_N"/>
</dbReference>
<accession>A0A0C3VZL5</accession>
<organism evidence="9">
    <name type="scientific">Medicago truncatula</name>
    <name type="common">Barrel medic</name>
    <name type="synonym">Medicago tribuloides</name>
    <dbReference type="NCBI Taxonomy" id="3880"/>
    <lineage>
        <taxon>Eukaryota</taxon>
        <taxon>Viridiplantae</taxon>
        <taxon>Streptophyta</taxon>
        <taxon>Embryophyta</taxon>
        <taxon>Tracheophyta</taxon>
        <taxon>Spermatophyta</taxon>
        <taxon>Magnoliopsida</taxon>
        <taxon>eudicotyledons</taxon>
        <taxon>Gunneridae</taxon>
        <taxon>Pentapetalae</taxon>
        <taxon>rosids</taxon>
        <taxon>fabids</taxon>
        <taxon>Fabales</taxon>
        <taxon>Fabaceae</taxon>
        <taxon>Papilionoideae</taxon>
        <taxon>50 kb inversion clade</taxon>
        <taxon>NPAAA clade</taxon>
        <taxon>Hologalegina</taxon>
        <taxon>IRL clade</taxon>
        <taxon>Trifolieae</taxon>
        <taxon>Medicago</taxon>
    </lineage>
</organism>
<evidence type="ECO:0000256" key="1">
    <source>
        <dbReference type="ARBA" id="ARBA00013267"/>
    </source>
</evidence>
<reference evidence="9" key="3">
    <citation type="submission" date="2015-04" db="UniProtKB">
        <authorList>
            <consortium name="EnsemblPlants"/>
        </authorList>
    </citation>
    <scope>IDENTIFICATION</scope>
    <source>
        <strain evidence="9">cv. Jemalong A17</strain>
    </source>
</reference>
<dbReference type="Proteomes" id="UP000002051">
    <property type="component" value="Chromosome 6"/>
</dbReference>
<dbReference type="EnsemblPlants" id="AES76813">
    <property type="protein sequence ID" value="AES76813"/>
    <property type="gene ID" value="MTR_6g087530"/>
</dbReference>
<dbReference type="InterPro" id="IPR012795">
    <property type="entry name" value="tRNA_Ile_lys_synt_N"/>
</dbReference>
<keyword evidence="3" id="KW-0819">tRNA processing</keyword>
<gene>
    <name evidence="8" type="ordered locus">MTR_6g087530</name>
</gene>
<dbReference type="AlphaFoldDB" id="A0A0C3VZL5"/>
<keyword evidence="8" id="KW-0378">Hydrolase</keyword>
<comment type="catalytic activity">
    <reaction evidence="6">
        <text>cytidine(34) in tRNA(Ile2) + L-lysine + ATP = lysidine(34) in tRNA(Ile2) + AMP + diphosphate + H(+)</text>
        <dbReference type="Rhea" id="RHEA:43744"/>
        <dbReference type="Rhea" id="RHEA-COMP:10625"/>
        <dbReference type="Rhea" id="RHEA-COMP:10670"/>
        <dbReference type="ChEBI" id="CHEBI:15378"/>
        <dbReference type="ChEBI" id="CHEBI:30616"/>
        <dbReference type="ChEBI" id="CHEBI:32551"/>
        <dbReference type="ChEBI" id="CHEBI:33019"/>
        <dbReference type="ChEBI" id="CHEBI:82748"/>
        <dbReference type="ChEBI" id="CHEBI:83665"/>
        <dbReference type="ChEBI" id="CHEBI:456215"/>
        <dbReference type="EC" id="6.3.4.19"/>
    </reaction>
</comment>
<dbReference type="HAMAP" id="MF_01161">
    <property type="entry name" value="tRNA_Ile_lys_synt"/>
    <property type="match status" value="1"/>
</dbReference>
<dbReference type="EMBL" id="CM001222">
    <property type="protein sequence ID" value="AES76813.2"/>
    <property type="molecule type" value="Genomic_DNA"/>
</dbReference>
<dbReference type="STRING" id="3880.A0A0C3VZL5"/>
<dbReference type="Gene3D" id="3.40.50.620">
    <property type="entry name" value="HUPs"/>
    <property type="match status" value="1"/>
</dbReference>
<dbReference type="GO" id="GO:0008033">
    <property type="term" value="P:tRNA processing"/>
    <property type="evidence" value="ECO:0007669"/>
    <property type="project" value="UniProtKB-KW"/>
</dbReference>
<dbReference type="InterPro" id="IPR014729">
    <property type="entry name" value="Rossmann-like_a/b/a_fold"/>
</dbReference>
<reference evidence="8 10" key="2">
    <citation type="journal article" date="2014" name="BMC Genomics">
        <title>An improved genome release (version Mt4.0) for the model legume Medicago truncatula.</title>
        <authorList>
            <person name="Tang H."/>
            <person name="Krishnakumar V."/>
            <person name="Bidwell S."/>
            <person name="Rosen B."/>
            <person name="Chan A."/>
            <person name="Zhou S."/>
            <person name="Gentzbittel L."/>
            <person name="Childs K.L."/>
            <person name="Yandell M."/>
            <person name="Gundlach H."/>
            <person name="Mayer K.F."/>
            <person name="Schwartz D.C."/>
            <person name="Town C.D."/>
        </authorList>
    </citation>
    <scope>GENOME REANNOTATION</scope>
    <source>
        <strain evidence="9 10">cv. Jemalong A17</strain>
    </source>
</reference>
<dbReference type="PANTHER" id="PTHR43033:SF5">
    <property type="entry name" value="TRNA(ILE)-LYSIDINE SYNTHETASE"/>
    <property type="match status" value="1"/>
</dbReference>
<protein>
    <recommendedName>
        <fullName evidence="1">tRNA(Ile)-lysidine synthetase</fullName>
        <ecNumber evidence="1">6.3.4.19</ecNumber>
    </recommendedName>
</protein>
<keyword evidence="5" id="KW-0067">ATP-binding</keyword>
<dbReference type="CDD" id="cd01992">
    <property type="entry name" value="TilS_N"/>
    <property type="match status" value="1"/>
</dbReference>
<dbReference type="PANTHER" id="PTHR43033">
    <property type="entry name" value="TRNA(ILE)-LYSIDINE SYNTHASE-RELATED"/>
    <property type="match status" value="1"/>
</dbReference>
<reference evidence="8 10" key="1">
    <citation type="journal article" date="2011" name="Nature">
        <title>The Medicago genome provides insight into the evolution of rhizobial symbioses.</title>
        <authorList>
            <person name="Young N.D."/>
            <person name="Debelle F."/>
            <person name="Oldroyd G.E."/>
            <person name="Geurts R."/>
            <person name="Cannon S.B."/>
            <person name="Udvardi M.K."/>
            <person name="Benedito V.A."/>
            <person name="Mayer K.F."/>
            <person name="Gouzy J."/>
            <person name="Schoof H."/>
            <person name="Van de Peer Y."/>
            <person name="Proost S."/>
            <person name="Cook D.R."/>
            <person name="Meyers B.C."/>
            <person name="Spannagl M."/>
            <person name="Cheung F."/>
            <person name="De Mita S."/>
            <person name="Krishnakumar V."/>
            <person name="Gundlach H."/>
            <person name="Zhou S."/>
            <person name="Mudge J."/>
            <person name="Bharti A.K."/>
            <person name="Murray J.D."/>
            <person name="Naoumkina M.A."/>
            <person name="Rosen B."/>
            <person name="Silverstein K.A."/>
            <person name="Tang H."/>
            <person name="Rombauts S."/>
            <person name="Zhao P.X."/>
            <person name="Zhou P."/>
            <person name="Barbe V."/>
            <person name="Bardou P."/>
            <person name="Bechner M."/>
            <person name="Bellec A."/>
            <person name="Berger A."/>
            <person name="Berges H."/>
            <person name="Bidwell S."/>
            <person name="Bisseling T."/>
            <person name="Choisne N."/>
            <person name="Couloux A."/>
            <person name="Denny R."/>
            <person name="Deshpande S."/>
            <person name="Dai X."/>
            <person name="Doyle J.J."/>
            <person name="Dudez A.M."/>
            <person name="Farmer A.D."/>
            <person name="Fouteau S."/>
            <person name="Franken C."/>
            <person name="Gibelin C."/>
            <person name="Gish J."/>
            <person name="Goldstein S."/>
            <person name="Gonzalez A.J."/>
            <person name="Green P.J."/>
            <person name="Hallab A."/>
            <person name="Hartog M."/>
            <person name="Hua A."/>
            <person name="Humphray S.J."/>
            <person name="Jeong D.H."/>
            <person name="Jing Y."/>
            <person name="Jocker A."/>
            <person name="Kenton S.M."/>
            <person name="Kim D.J."/>
            <person name="Klee K."/>
            <person name="Lai H."/>
            <person name="Lang C."/>
            <person name="Lin S."/>
            <person name="Macmil S.L."/>
            <person name="Magdelenat G."/>
            <person name="Matthews L."/>
            <person name="McCorrison J."/>
            <person name="Monaghan E.L."/>
            <person name="Mun J.H."/>
            <person name="Najar F.Z."/>
            <person name="Nicholson C."/>
            <person name="Noirot C."/>
            <person name="O'Bleness M."/>
            <person name="Paule C.R."/>
            <person name="Poulain J."/>
            <person name="Prion F."/>
            <person name="Qin B."/>
            <person name="Qu C."/>
            <person name="Retzel E.F."/>
            <person name="Riddle C."/>
            <person name="Sallet E."/>
            <person name="Samain S."/>
            <person name="Samson N."/>
            <person name="Sanders I."/>
            <person name="Saurat O."/>
            <person name="Scarpelli C."/>
            <person name="Schiex T."/>
            <person name="Segurens B."/>
            <person name="Severin A.J."/>
            <person name="Sherrier D.J."/>
            <person name="Shi R."/>
            <person name="Sims S."/>
            <person name="Singer S.R."/>
            <person name="Sinharoy S."/>
            <person name="Sterck L."/>
            <person name="Viollet A."/>
            <person name="Wang B.B."/>
            <person name="Wang K."/>
            <person name="Wang M."/>
            <person name="Wang X."/>
            <person name="Warfsmann J."/>
            <person name="Weissenbach J."/>
            <person name="White D.D."/>
            <person name="White J.D."/>
            <person name="Wiley G.B."/>
            <person name="Wincker P."/>
            <person name="Xing Y."/>
            <person name="Yang L."/>
            <person name="Yao Z."/>
            <person name="Ying F."/>
            <person name="Zhai J."/>
            <person name="Zhou L."/>
            <person name="Zuber A."/>
            <person name="Denarie J."/>
            <person name="Dixon R.A."/>
            <person name="May G.D."/>
            <person name="Schwartz D.C."/>
            <person name="Rogers J."/>
            <person name="Quetier F."/>
            <person name="Town C.D."/>
            <person name="Roe B.A."/>
        </authorList>
    </citation>
    <scope>NUCLEOTIDE SEQUENCE [LARGE SCALE GENOMIC DNA]</scope>
    <source>
        <strain evidence="8">A17</strain>
        <strain evidence="9 10">cv. Jemalong A17</strain>
    </source>
</reference>
<feature type="domain" description="tRNA(Ile)-lysidine/2-thiocytidine synthase N-terminal" evidence="7">
    <location>
        <begin position="93"/>
        <end position="300"/>
    </location>
</feature>
<dbReference type="GO" id="GO:0005524">
    <property type="term" value="F:ATP binding"/>
    <property type="evidence" value="ECO:0007669"/>
    <property type="project" value="UniProtKB-KW"/>
</dbReference>
<dbReference type="ExpressionAtlas" id="A0A0C3VZL5">
    <property type="expression patterns" value="differential"/>
</dbReference>
<evidence type="ECO:0000313" key="10">
    <source>
        <dbReference type="Proteomes" id="UP000002051"/>
    </source>
</evidence>
<dbReference type="EC" id="6.3.4.19" evidence="1"/>
<dbReference type="GO" id="GO:0016787">
    <property type="term" value="F:hydrolase activity"/>
    <property type="evidence" value="ECO:0007669"/>
    <property type="project" value="UniProtKB-KW"/>
</dbReference>
<evidence type="ECO:0000313" key="9">
    <source>
        <dbReference type="EnsemblPlants" id="AES76813"/>
    </source>
</evidence>
<accession>G7KP17</accession>
<keyword evidence="2" id="KW-0436">Ligase</keyword>
<dbReference type="GO" id="GO:0032267">
    <property type="term" value="F:tRNA(Ile)-lysidine synthase activity"/>
    <property type="evidence" value="ECO:0007669"/>
    <property type="project" value="UniProtKB-EC"/>
</dbReference>
<name>A0A0C3VZL5_MEDTR</name>
<evidence type="ECO:0000259" key="7">
    <source>
        <dbReference type="Pfam" id="PF01171"/>
    </source>
</evidence>
<evidence type="ECO:0000256" key="4">
    <source>
        <dbReference type="ARBA" id="ARBA00022741"/>
    </source>
</evidence>